<name>A0A7G9Z2J4_9EURY</name>
<dbReference type="Pfam" id="PF16363">
    <property type="entry name" value="GDP_Man_Dehyd"/>
    <property type="match status" value="1"/>
</dbReference>
<keyword evidence="2" id="KW-0456">Lyase</keyword>
<dbReference type="InterPro" id="IPR036291">
    <property type="entry name" value="NAD(P)-bd_dom_sf"/>
</dbReference>
<dbReference type="InterPro" id="IPR016040">
    <property type="entry name" value="NAD(P)-bd_dom"/>
</dbReference>
<feature type="domain" description="NAD(P)-binding" evidence="1">
    <location>
        <begin position="15"/>
        <end position="323"/>
    </location>
</feature>
<evidence type="ECO:0000313" key="2">
    <source>
        <dbReference type="EMBL" id="QNO54478.1"/>
    </source>
</evidence>
<dbReference type="Gene3D" id="3.90.25.10">
    <property type="entry name" value="UDP-galactose 4-epimerase, domain 1"/>
    <property type="match status" value="1"/>
</dbReference>
<accession>A0A7G9Z2J4</accession>
<dbReference type="GO" id="GO:0008446">
    <property type="term" value="F:GDP-mannose 4,6-dehydratase activity"/>
    <property type="evidence" value="ECO:0007669"/>
    <property type="project" value="UniProtKB-EC"/>
</dbReference>
<dbReference type="AlphaFoldDB" id="A0A7G9Z2J4"/>
<evidence type="ECO:0000259" key="1">
    <source>
        <dbReference type="Pfam" id="PF16363"/>
    </source>
</evidence>
<dbReference type="EC" id="4.2.1.47" evidence="2"/>
<dbReference type="SUPFAM" id="SSF51735">
    <property type="entry name" value="NAD(P)-binding Rossmann-fold domains"/>
    <property type="match status" value="1"/>
</dbReference>
<dbReference type="Gene3D" id="3.40.50.720">
    <property type="entry name" value="NAD(P)-binding Rossmann-like Domain"/>
    <property type="match status" value="1"/>
</dbReference>
<dbReference type="PANTHER" id="PTHR43000">
    <property type="entry name" value="DTDP-D-GLUCOSE 4,6-DEHYDRATASE-RELATED"/>
    <property type="match status" value="1"/>
</dbReference>
<organism evidence="2">
    <name type="scientific">Candidatus Methanophaga sp. ANME-1 ERB7</name>
    <dbReference type="NCBI Taxonomy" id="2759913"/>
    <lineage>
        <taxon>Archaea</taxon>
        <taxon>Methanobacteriati</taxon>
        <taxon>Methanobacteriota</taxon>
        <taxon>Stenosarchaea group</taxon>
        <taxon>Methanomicrobia</taxon>
        <taxon>Candidatus Methanophagales</taxon>
        <taxon>Candidatus Methanophagaceae</taxon>
        <taxon>Candidatus Methanophaga</taxon>
    </lineage>
</organism>
<dbReference type="NCBIfam" id="TIGR02622">
    <property type="entry name" value="CDP_4_6_dhtase"/>
    <property type="match status" value="1"/>
</dbReference>
<protein>
    <submittedName>
        <fullName evidence="2">GDP-mannose 4,6-dehydratase</fullName>
        <ecNumber evidence="2">4.2.1.47</ecNumber>
    </submittedName>
</protein>
<dbReference type="EMBL" id="MT631582">
    <property type="protein sequence ID" value="QNO54478.1"/>
    <property type="molecule type" value="Genomic_DNA"/>
</dbReference>
<proteinExistence type="predicted"/>
<sequence>MRKLFNNVFDGKTVLVTGHTGFKGSWLSIWLKELGANVVGYALPPYTENDNFVVTNLEDKITSVIGDIRDYDKLLAVFKRHKPDMAFHLAAQALVRLSYEKPKETYDINVGGTVNFFEAVRKTESVKVTINVTSDKCYENKEWTWGYRENDPVGGYDPYSSSKGCSELITTAYKKSFFYSNKAISSVRAGNVIGGGDWGKDRLIPDCIKALKNNYEIQIRMPKAIRPWQYVLEPLYGYLLLASKMYRNEQKYSGAWNFGPKHNSILTVEEMVKKVIKYWGRGNWKDVTQSDKNQSHETEFLMLDISKALNCLGWEPILYVDAAIKFTVEWYKKDNLTYEFDVNQINRYIEKLNENLQFRNIKE</sequence>
<reference evidence="2" key="1">
    <citation type="submission" date="2020-06" db="EMBL/GenBank/DDBJ databases">
        <title>Unique genomic features of the anaerobic methanotrophic archaea.</title>
        <authorList>
            <person name="Chadwick G.L."/>
            <person name="Skennerton C.T."/>
            <person name="Laso-Perez R."/>
            <person name="Leu A.O."/>
            <person name="Speth D.R."/>
            <person name="Yu H."/>
            <person name="Morgan-Lang C."/>
            <person name="Hatzenpichler R."/>
            <person name="Goudeau D."/>
            <person name="Malmstrom R."/>
            <person name="Brazelton W.J."/>
            <person name="Woyke T."/>
            <person name="Hallam S.J."/>
            <person name="Tyson G.W."/>
            <person name="Wegener G."/>
            <person name="Boetius A."/>
            <person name="Orphan V."/>
        </authorList>
    </citation>
    <scope>NUCLEOTIDE SEQUENCE</scope>
</reference>
<dbReference type="CDD" id="cd05252">
    <property type="entry name" value="CDP_GD_SDR_e"/>
    <property type="match status" value="1"/>
</dbReference>
<gene>
    <name evidence="2" type="primary">gmd</name>
    <name evidence="2" type="ORF">ILIMKHIM_00007</name>
</gene>
<dbReference type="InterPro" id="IPR013445">
    <property type="entry name" value="CDP_4_6_deHydtase"/>
</dbReference>